<dbReference type="EMBL" id="RKST01000018">
    <property type="protein sequence ID" value="RUM96540.1"/>
    <property type="molecule type" value="Genomic_DNA"/>
</dbReference>
<evidence type="ECO:0000313" key="2">
    <source>
        <dbReference type="EMBL" id="RUM96540.1"/>
    </source>
</evidence>
<feature type="transmembrane region" description="Helical" evidence="1">
    <location>
        <begin position="133"/>
        <end position="150"/>
    </location>
</feature>
<proteinExistence type="predicted"/>
<dbReference type="OrthoDB" id="826511at2"/>
<name>A0A432V369_9HYPH</name>
<organism evidence="2 3">
    <name type="scientific">Borborobacter arsenicus</name>
    <dbReference type="NCBI Taxonomy" id="1851146"/>
    <lineage>
        <taxon>Bacteria</taxon>
        <taxon>Pseudomonadati</taxon>
        <taxon>Pseudomonadota</taxon>
        <taxon>Alphaproteobacteria</taxon>
        <taxon>Hyphomicrobiales</taxon>
        <taxon>Phyllobacteriaceae</taxon>
        <taxon>Borborobacter</taxon>
    </lineage>
</organism>
<evidence type="ECO:0000313" key="3">
    <source>
        <dbReference type="Proteomes" id="UP000281647"/>
    </source>
</evidence>
<evidence type="ECO:0000256" key="1">
    <source>
        <dbReference type="SAM" id="Phobius"/>
    </source>
</evidence>
<keyword evidence="1" id="KW-0812">Transmembrane</keyword>
<dbReference type="InterPro" id="IPR018706">
    <property type="entry name" value="DUF2214_membrane"/>
</dbReference>
<feature type="transmembrane region" description="Helical" evidence="1">
    <location>
        <begin position="6"/>
        <end position="25"/>
    </location>
</feature>
<keyword evidence="1" id="KW-1133">Transmembrane helix</keyword>
<dbReference type="RefSeq" id="WP_128627820.1">
    <property type="nucleotide sequence ID" value="NZ_RKST01000018.1"/>
</dbReference>
<protein>
    <submittedName>
        <fullName evidence="2">DUF2214 family protein</fullName>
    </submittedName>
</protein>
<sequence length="151" mass="16442">MDLVDLVLAILHHFLVFALAAILAAETVLINQPLVGDTVRRLARIDGLYGATAGLVLVVGICRVLFGLKGWEFYVANHAFWGKMVCFAIVGLLSIVPTRHFLKWRAKTGSDAGFQVPDAEAASMRRYLRAEGVFFMAILVFAAAMARGYGA</sequence>
<feature type="transmembrane region" description="Helical" evidence="1">
    <location>
        <begin position="78"/>
        <end position="96"/>
    </location>
</feature>
<keyword evidence="3" id="KW-1185">Reference proteome</keyword>
<dbReference type="Pfam" id="PF09980">
    <property type="entry name" value="DUF2214"/>
    <property type="match status" value="1"/>
</dbReference>
<dbReference type="Proteomes" id="UP000281647">
    <property type="component" value="Unassembled WGS sequence"/>
</dbReference>
<comment type="caution">
    <text evidence="2">The sequence shown here is derived from an EMBL/GenBank/DDBJ whole genome shotgun (WGS) entry which is preliminary data.</text>
</comment>
<reference evidence="2 3" key="1">
    <citation type="submission" date="2018-11" db="EMBL/GenBank/DDBJ databases">
        <title>Pseudaminobacter arsenicus sp. nov., an arsenic-resistant bacterium isolated from arsenic-rich aquifers.</title>
        <authorList>
            <person name="Mu Y."/>
        </authorList>
    </citation>
    <scope>NUCLEOTIDE SEQUENCE [LARGE SCALE GENOMIC DNA]</scope>
    <source>
        <strain evidence="2 3">CB3</strain>
    </source>
</reference>
<feature type="transmembrane region" description="Helical" evidence="1">
    <location>
        <begin position="46"/>
        <end position="66"/>
    </location>
</feature>
<dbReference type="AlphaFoldDB" id="A0A432V369"/>
<gene>
    <name evidence="2" type="ORF">EET67_17425</name>
</gene>
<accession>A0A432V369</accession>
<keyword evidence="1" id="KW-0472">Membrane</keyword>